<gene>
    <name evidence="1" type="ORF">M514_09052</name>
</gene>
<protein>
    <submittedName>
        <fullName evidence="1">Uncharacterized protein</fullName>
    </submittedName>
</protein>
<dbReference type="EMBL" id="KL367593">
    <property type="protein sequence ID" value="KFD62572.1"/>
    <property type="molecule type" value="Genomic_DNA"/>
</dbReference>
<evidence type="ECO:0000313" key="1">
    <source>
        <dbReference type="EMBL" id="KFD62572.1"/>
    </source>
</evidence>
<proteinExistence type="predicted"/>
<accession>A0A085MZC6</accession>
<name>A0A085MZC6_9BILA</name>
<dbReference type="Proteomes" id="UP000030758">
    <property type="component" value="Unassembled WGS sequence"/>
</dbReference>
<reference evidence="1" key="1">
    <citation type="journal article" date="2014" name="Nat. Genet.">
        <title>Genome and transcriptome of the porcine whipworm Trichuris suis.</title>
        <authorList>
            <person name="Jex A.R."/>
            <person name="Nejsum P."/>
            <person name="Schwarz E.M."/>
            <person name="Hu L."/>
            <person name="Young N.D."/>
            <person name="Hall R.S."/>
            <person name="Korhonen P.K."/>
            <person name="Liao S."/>
            <person name="Thamsborg S."/>
            <person name="Xia J."/>
            <person name="Xu P."/>
            <person name="Wang S."/>
            <person name="Scheerlinck J.P."/>
            <person name="Hofmann A."/>
            <person name="Sternberg P.W."/>
            <person name="Wang J."/>
            <person name="Gasser R.B."/>
        </authorList>
    </citation>
    <scope>NUCLEOTIDE SEQUENCE [LARGE SCALE GENOMIC DNA]</scope>
    <source>
        <strain evidence="1">DCEP-RM93F</strain>
    </source>
</reference>
<sequence length="186" mass="21348">MMRLGAFRELCVPATTPETWSVRPFLGGSETKMTSPSEQVLSARPSLPTVILPDYSGLGERIRILRKIKNFEAYFKSHCSMWSVLRNDKLDEPDELFQGCIYKLTCDCCAMFISETGQTLVEILQDYLKDITRYRNAAECMKEWQTGQERRRKQQKLEPQPITDELLRKSAMVAHVAECQGDITDT</sequence>
<dbReference type="AlphaFoldDB" id="A0A085MZC6"/>
<organism evidence="1">
    <name type="scientific">Trichuris suis</name>
    <name type="common">pig whipworm</name>
    <dbReference type="NCBI Taxonomy" id="68888"/>
    <lineage>
        <taxon>Eukaryota</taxon>
        <taxon>Metazoa</taxon>
        <taxon>Ecdysozoa</taxon>
        <taxon>Nematoda</taxon>
        <taxon>Enoplea</taxon>
        <taxon>Dorylaimia</taxon>
        <taxon>Trichinellida</taxon>
        <taxon>Trichuridae</taxon>
        <taxon>Trichuris</taxon>
    </lineage>
</organism>